<dbReference type="InterPro" id="IPR029063">
    <property type="entry name" value="SAM-dependent_MTases_sf"/>
</dbReference>
<reference evidence="2" key="1">
    <citation type="submission" date="2014-11" db="EMBL/GenBank/DDBJ databases">
        <authorList>
            <person name="Otto D Thomas"/>
            <person name="Naeem Raeece"/>
        </authorList>
    </citation>
    <scope>NUCLEOTIDE SEQUENCE</scope>
</reference>
<dbReference type="AlphaFoldDB" id="A0A0G4I0A8"/>
<dbReference type="Gene3D" id="3.40.50.150">
    <property type="entry name" value="Vaccinia Virus protein VP39"/>
    <property type="match status" value="1"/>
</dbReference>
<evidence type="ECO:0000256" key="1">
    <source>
        <dbReference type="SAM" id="SignalP"/>
    </source>
</evidence>
<evidence type="ECO:0008006" key="3">
    <source>
        <dbReference type="Google" id="ProtNLM"/>
    </source>
</evidence>
<protein>
    <recommendedName>
        <fullName evidence="3">Methyltransferase domain-containing protein</fullName>
    </recommendedName>
</protein>
<evidence type="ECO:0000313" key="2">
    <source>
        <dbReference type="EMBL" id="CEM50262.1"/>
    </source>
</evidence>
<feature type="chain" id="PRO_5005192583" description="Methyltransferase domain-containing protein" evidence="1">
    <location>
        <begin position="47"/>
        <end position="439"/>
    </location>
</feature>
<sequence>MQTSVHSLTSSFNFHPPRRRLCRLLPSLSLFFLLQLVVLSSSPSYATKTCAFLNGQTFPAIRHFPMRLSRLELERQRENLKLQEGGEPPVVAARPCADPETAGVISYREAAVIVKRFRDKGPGVYKDCISLDLGRSRVPFLEVTADGIRFPDMPPGVMLCSLEALEDICRTAMKKKQYCCFALDRSTQGGDPSPSKISFLSEKTNRIASLVMPPPGSPSTEWPSMTVGGFPMHRVSMGKRHSEEMVGPREDTEAKIAAVENIRPLRGGSRVLDTCTGLGYTAICAASKVGGGKRGEEGVVTVEFDPAVVEVQRRNPWSSELFGGKEETGLSRLEGDAATVVRSLPSGSFSHVIHDPPSVSLQKSEEMGGSLYSEEFYAELRRILHSSDGALFHYIGDPQSRASGRLYTGVMARLQRVGFQKLEVDNKAWGVTACVRTQR</sequence>
<keyword evidence="1" id="KW-0732">Signal</keyword>
<proteinExistence type="predicted"/>
<accession>A0A0G4I0A8</accession>
<gene>
    <name evidence="2" type="ORF">Cvel_9889</name>
</gene>
<dbReference type="VEuPathDB" id="CryptoDB:Cvel_9889"/>
<dbReference type="EMBL" id="CDMZ01004605">
    <property type="protein sequence ID" value="CEM50262.1"/>
    <property type="molecule type" value="Genomic_DNA"/>
</dbReference>
<name>A0A0G4I0A8_9ALVE</name>
<organism evidence="2">
    <name type="scientific">Chromera velia CCMP2878</name>
    <dbReference type="NCBI Taxonomy" id="1169474"/>
    <lineage>
        <taxon>Eukaryota</taxon>
        <taxon>Sar</taxon>
        <taxon>Alveolata</taxon>
        <taxon>Colpodellida</taxon>
        <taxon>Chromeraceae</taxon>
        <taxon>Chromera</taxon>
    </lineage>
</organism>
<dbReference type="SUPFAM" id="SSF53335">
    <property type="entry name" value="S-adenosyl-L-methionine-dependent methyltransferases"/>
    <property type="match status" value="1"/>
</dbReference>
<feature type="signal peptide" evidence="1">
    <location>
        <begin position="1"/>
        <end position="46"/>
    </location>
</feature>